<evidence type="ECO:0000313" key="1">
    <source>
        <dbReference type="EMBL" id="AZL89267.1"/>
    </source>
</evidence>
<dbReference type="RefSeq" id="YP_010788766.1">
    <property type="nucleotide sequence ID" value="NC_075367.1"/>
</dbReference>
<organism evidence="1">
    <name type="scientific">Megavirus baoshan</name>
    <dbReference type="NCBI Taxonomy" id="2496520"/>
    <lineage>
        <taxon>Viruses</taxon>
        <taxon>Varidnaviria</taxon>
        <taxon>Bamfordvirae</taxon>
        <taxon>Nucleocytoviricota</taxon>
        <taxon>Megaviricetes</taxon>
        <taxon>Imitervirales</taxon>
        <taxon>Mimiviridae</taxon>
        <taxon>Megamimivirinae</taxon>
        <taxon>Megavirus</taxon>
        <taxon>Megavirus baoshanense</taxon>
    </lineage>
</organism>
<dbReference type="GeneID" id="80526061"/>
<reference evidence="1" key="1">
    <citation type="submission" date="2018-03" db="EMBL/GenBank/DDBJ databases">
        <title>Draft genome sequences of Megaviruse, new member of the family Mimiviridae isolated from water in Shanghai, China.</title>
        <authorList>
            <person name="Xia Y."/>
        </authorList>
    </citation>
    <scope>NUCLEOTIDE SEQUENCE</scope>
    <source>
        <strain evidence="1">SH</strain>
    </source>
</reference>
<sequence>MSFDWGVTHIPSGVNSTHIHLDIHHHYAPSTPSCQYSLADALQNGSGCGFYKPGYRGRESVHLPLRETVITVSNPVYPKPTPIPATVIPAYLVLQSTVASTGWPTSRW</sequence>
<protein>
    <submittedName>
        <fullName evidence="1">Uncharacterized protein</fullName>
    </submittedName>
</protein>
<dbReference type="KEGG" id="vg:80526061"/>
<name>A0A3Q8U7Q8_9VIRU</name>
<accession>A0A3Q8U7Q8</accession>
<dbReference type="EMBL" id="MH046811">
    <property type="protein sequence ID" value="AZL89267.1"/>
    <property type="molecule type" value="Genomic_DNA"/>
</dbReference>
<proteinExistence type="predicted"/>